<dbReference type="InterPro" id="IPR020904">
    <property type="entry name" value="Sc_DH/Rdtase_CS"/>
</dbReference>
<dbReference type="PRINTS" id="PR00080">
    <property type="entry name" value="SDRFAMILY"/>
</dbReference>
<protein>
    <recommendedName>
        <fullName evidence="5">Ketoreductase domain-containing protein</fullName>
    </recommendedName>
</protein>
<keyword evidence="7" id="KW-1185">Reference proteome</keyword>
<evidence type="ECO:0000313" key="7">
    <source>
        <dbReference type="Proteomes" id="UP001251528"/>
    </source>
</evidence>
<name>A0AAJ0CSC5_9HYPO</name>
<feature type="domain" description="Ketoreductase" evidence="5">
    <location>
        <begin position="9"/>
        <end position="188"/>
    </location>
</feature>
<organism evidence="6 7">
    <name type="scientific">Conoideocrella luteorostrata</name>
    <dbReference type="NCBI Taxonomy" id="1105319"/>
    <lineage>
        <taxon>Eukaryota</taxon>
        <taxon>Fungi</taxon>
        <taxon>Dikarya</taxon>
        <taxon>Ascomycota</taxon>
        <taxon>Pezizomycotina</taxon>
        <taxon>Sordariomycetes</taxon>
        <taxon>Hypocreomycetidae</taxon>
        <taxon>Hypocreales</taxon>
        <taxon>Clavicipitaceae</taxon>
        <taxon>Conoideocrella</taxon>
    </lineage>
</organism>
<dbReference type="EMBL" id="JASWJB010000054">
    <property type="protein sequence ID" value="KAK2603891.1"/>
    <property type="molecule type" value="Genomic_DNA"/>
</dbReference>
<dbReference type="GO" id="GO:0005811">
    <property type="term" value="C:lipid droplet"/>
    <property type="evidence" value="ECO:0007669"/>
    <property type="project" value="TreeGrafter"/>
</dbReference>
<evidence type="ECO:0000313" key="6">
    <source>
        <dbReference type="EMBL" id="KAK2603891.1"/>
    </source>
</evidence>
<accession>A0AAJ0CSC5</accession>
<evidence type="ECO:0000256" key="3">
    <source>
        <dbReference type="ARBA" id="ARBA00023002"/>
    </source>
</evidence>
<dbReference type="GO" id="GO:0005783">
    <property type="term" value="C:endoplasmic reticulum"/>
    <property type="evidence" value="ECO:0007669"/>
    <property type="project" value="TreeGrafter"/>
</dbReference>
<reference evidence="6" key="1">
    <citation type="submission" date="2023-06" db="EMBL/GenBank/DDBJ databases">
        <title>Conoideocrella luteorostrata (Hypocreales: Clavicipitaceae), a potential biocontrol fungus for elongate hemlock scale in United States Christmas tree production areas.</title>
        <authorList>
            <person name="Barrett H."/>
            <person name="Lovett B."/>
            <person name="Macias A.M."/>
            <person name="Stajich J.E."/>
            <person name="Kasson M.T."/>
        </authorList>
    </citation>
    <scope>NUCLEOTIDE SEQUENCE</scope>
    <source>
        <strain evidence="6">ARSEF 14590</strain>
    </source>
</reference>
<dbReference type="CDD" id="cd05374">
    <property type="entry name" value="17beta-HSD-like_SDR_c"/>
    <property type="match status" value="1"/>
</dbReference>
<dbReference type="InterPro" id="IPR057326">
    <property type="entry name" value="KR_dom"/>
</dbReference>
<evidence type="ECO:0000259" key="5">
    <source>
        <dbReference type="SMART" id="SM00822"/>
    </source>
</evidence>
<dbReference type="AlphaFoldDB" id="A0AAJ0CSC5"/>
<dbReference type="GO" id="GO:0006654">
    <property type="term" value="P:phosphatidic acid biosynthetic process"/>
    <property type="evidence" value="ECO:0007669"/>
    <property type="project" value="TreeGrafter"/>
</dbReference>
<dbReference type="PANTHER" id="PTHR44169:SF6">
    <property type="entry name" value="NADPH-DEPENDENT 1-ACYLDIHYDROXYACETONE PHOSPHATE REDUCTASE"/>
    <property type="match status" value="1"/>
</dbReference>
<comment type="caution">
    <text evidence="6">The sequence shown here is derived from an EMBL/GenBank/DDBJ whole genome shotgun (WGS) entry which is preliminary data.</text>
</comment>
<dbReference type="SMART" id="SM00822">
    <property type="entry name" value="PKS_KR"/>
    <property type="match status" value="1"/>
</dbReference>
<proteinExistence type="inferred from homology"/>
<dbReference type="InterPro" id="IPR036291">
    <property type="entry name" value="NAD(P)-bd_dom_sf"/>
</dbReference>
<keyword evidence="3" id="KW-0560">Oxidoreductase</keyword>
<dbReference type="Proteomes" id="UP001251528">
    <property type="component" value="Unassembled WGS sequence"/>
</dbReference>
<dbReference type="PROSITE" id="PS00061">
    <property type="entry name" value="ADH_SHORT"/>
    <property type="match status" value="1"/>
</dbReference>
<dbReference type="Gene3D" id="3.40.50.720">
    <property type="entry name" value="NAD(P)-binding Rossmann-like Domain"/>
    <property type="match status" value="1"/>
</dbReference>
<evidence type="ECO:0000256" key="1">
    <source>
        <dbReference type="ARBA" id="ARBA00006484"/>
    </source>
</evidence>
<dbReference type="Pfam" id="PF00106">
    <property type="entry name" value="adh_short"/>
    <property type="match status" value="1"/>
</dbReference>
<sequence>MATVERPHKVVLVTGCTDGGAGAAMAREFHRRHHRVFATSTDGLKMQSLADAGITTLALDVTSQASIDQAASLVRDAAHGKIDMLINNAAVFNVMPLVDVDLENGRKLFDVNFFGVLAVIQTFLPLLMATDGPGLIANVSSMSATMCPAWQGMYAASKAALLAMGNILRVELAPFGVQVVTVMSGGVDTAGKQASKQQNAKVPHNSIYSPLAPYIETNDAGVRRKGMPPAEYAKQVVDSLLRPHPKPWIWKGAFAWLAWLLTCFGWMGMLDGVQIKAAHLDRIGMLNVDGHAKECSGFEVDKLKE</sequence>
<dbReference type="InterPro" id="IPR002347">
    <property type="entry name" value="SDR_fam"/>
</dbReference>
<dbReference type="PRINTS" id="PR00081">
    <property type="entry name" value="GDHRDH"/>
</dbReference>
<dbReference type="GO" id="GO:0019433">
    <property type="term" value="P:triglyceride catabolic process"/>
    <property type="evidence" value="ECO:0007669"/>
    <property type="project" value="TreeGrafter"/>
</dbReference>
<dbReference type="GO" id="GO:0004806">
    <property type="term" value="F:triacylglycerol lipase activity"/>
    <property type="evidence" value="ECO:0007669"/>
    <property type="project" value="TreeGrafter"/>
</dbReference>
<gene>
    <name evidence="6" type="ORF">QQS21_003926</name>
</gene>
<evidence type="ECO:0000256" key="4">
    <source>
        <dbReference type="RuleBase" id="RU000363"/>
    </source>
</evidence>
<evidence type="ECO:0000256" key="2">
    <source>
        <dbReference type="ARBA" id="ARBA00022857"/>
    </source>
</evidence>
<dbReference type="PANTHER" id="PTHR44169">
    <property type="entry name" value="NADPH-DEPENDENT 1-ACYLDIHYDROXYACETONE PHOSPHATE REDUCTASE"/>
    <property type="match status" value="1"/>
</dbReference>
<dbReference type="GO" id="GO:0000140">
    <property type="term" value="F:acylglycerone-phosphate reductase (NADP+) activity"/>
    <property type="evidence" value="ECO:0007669"/>
    <property type="project" value="TreeGrafter"/>
</dbReference>
<comment type="similarity">
    <text evidence="1 4">Belongs to the short-chain dehydrogenases/reductases (SDR) family.</text>
</comment>
<dbReference type="SUPFAM" id="SSF51735">
    <property type="entry name" value="NAD(P)-binding Rossmann-fold domains"/>
    <property type="match status" value="1"/>
</dbReference>
<keyword evidence="2" id="KW-0521">NADP</keyword>